<evidence type="ECO:0000313" key="1">
    <source>
        <dbReference type="EMBL" id="ETE68668.1"/>
    </source>
</evidence>
<evidence type="ECO:0000313" key="2">
    <source>
        <dbReference type="Proteomes" id="UP000018936"/>
    </source>
</evidence>
<name>V8P3S2_OPHHA</name>
<dbReference type="OrthoDB" id="9944837at2759"/>
<dbReference type="AlphaFoldDB" id="V8P3S2"/>
<dbReference type="Proteomes" id="UP000018936">
    <property type="component" value="Unassembled WGS sequence"/>
</dbReference>
<reference evidence="1 2" key="1">
    <citation type="journal article" date="2013" name="Proc. Natl. Acad. Sci. U.S.A.">
        <title>The king cobra genome reveals dynamic gene evolution and adaptation in the snake venom system.</title>
        <authorList>
            <person name="Vonk F.J."/>
            <person name="Casewell N.R."/>
            <person name="Henkel C.V."/>
            <person name="Heimberg A.M."/>
            <person name="Jansen H.J."/>
            <person name="McCleary R.J."/>
            <person name="Kerkkamp H.M."/>
            <person name="Vos R.A."/>
            <person name="Guerreiro I."/>
            <person name="Calvete J.J."/>
            <person name="Wuster W."/>
            <person name="Woods A.E."/>
            <person name="Logan J.M."/>
            <person name="Harrison R.A."/>
            <person name="Castoe T.A."/>
            <person name="de Koning A.P."/>
            <person name="Pollock D.D."/>
            <person name="Yandell M."/>
            <person name="Calderon D."/>
            <person name="Renjifo C."/>
            <person name="Currier R.B."/>
            <person name="Salgado D."/>
            <person name="Pla D."/>
            <person name="Sanz L."/>
            <person name="Hyder A.S."/>
            <person name="Ribeiro J.M."/>
            <person name="Arntzen J.W."/>
            <person name="van den Thillart G.E."/>
            <person name="Boetzer M."/>
            <person name="Pirovano W."/>
            <person name="Dirks R.P."/>
            <person name="Spaink H.P."/>
            <person name="Duboule D."/>
            <person name="McGlinn E."/>
            <person name="Kini R.M."/>
            <person name="Richardson M.K."/>
        </authorList>
    </citation>
    <scope>NUCLEOTIDE SEQUENCE</scope>
    <source>
        <tissue evidence="1">Blood</tissue>
    </source>
</reference>
<dbReference type="EMBL" id="AZIM01000964">
    <property type="protein sequence ID" value="ETE68668.1"/>
    <property type="molecule type" value="Genomic_DNA"/>
</dbReference>
<sequence length="138" mass="15603">MESTSIFEVMSKLGLLLAQRCGCRKLVAALAGEEEEEEPALFHIWLGLRKTQHTADPNPSYPLFCLEKMYESVEVAGLNSSPNSFFMMDFYNQNRACLIQDKGAVNPNPYSTPVRNQHWNSSNHCTYNVILRDLTALS</sequence>
<gene>
    <name evidence="1" type="primary">rarab</name>
    <name evidence="1" type="ORF">L345_05533</name>
</gene>
<feature type="non-terminal residue" evidence="1">
    <location>
        <position position="1"/>
    </location>
</feature>
<protein>
    <submittedName>
        <fullName evidence="1">Retinoic acid receptor alpha-B</fullName>
    </submittedName>
</protein>
<comment type="caution">
    <text evidence="1">The sequence shown here is derived from an EMBL/GenBank/DDBJ whole genome shotgun (WGS) entry which is preliminary data.</text>
</comment>
<proteinExistence type="predicted"/>
<organism evidence="1 2">
    <name type="scientific">Ophiophagus hannah</name>
    <name type="common">King cobra</name>
    <name type="synonym">Naja hannah</name>
    <dbReference type="NCBI Taxonomy" id="8665"/>
    <lineage>
        <taxon>Eukaryota</taxon>
        <taxon>Metazoa</taxon>
        <taxon>Chordata</taxon>
        <taxon>Craniata</taxon>
        <taxon>Vertebrata</taxon>
        <taxon>Euteleostomi</taxon>
        <taxon>Lepidosauria</taxon>
        <taxon>Squamata</taxon>
        <taxon>Bifurcata</taxon>
        <taxon>Unidentata</taxon>
        <taxon>Episquamata</taxon>
        <taxon>Toxicofera</taxon>
        <taxon>Serpentes</taxon>
        <taxon>Colubroidea</taxon>
        <taxon>Elapidae</taxon>
        <taxon>Elapinae</taxon>
        <taxon>Ophiophagus</taxon>
    </lineage>
</organism>
<keyword evidence="1" id="KW-0675">Receptor</keyword>
<accession>V8P3S2</accession>
<keyword evidence="2" id="KW-1185">Reference proteome</keyword>